<dbReference type="Pfam" id="PF01148">
    <property type="entry name" value="CTP_transf_1"/>
    <property type="match status" value="1"/>
</dbReference>
<dbReference type="GO" id="GO:0005886">
    <property type="term" value="C:plasma membrane"/>
    <property type="evidence" value="ECO:0007669"/>
    <property type="project" value="UniProtKB-SubCell"/>
</dbReference>
<comment type="pathway">
    <text evidence="3 18">Phospholipid metabolism; CDP-diacylglycerol biosynthesis; CDP-diacylglycerol from sn-glycerol 3-phosphate: step 3/3.</text>
</comment>
<sequence>MLKQRIITGLILAILVSLAIFWLPNAVFDQLALLIIVGLGSWEWAGLTGFTHQRTRLAAVGFNLLLAELIFFLQPSLLLVLCISLIAWGFILFLLYRYQPTTLDYQQRPWLLPSLGVVVLISSWYALTYLHALHYAYVFYLISLIAFADIAAYFSGKRFGKHKLAPSLSPGKTREGAMGALVVTLLWSCIGALFTDLSLGGGLVFIGFSMLAVVMSIAGDLFESLIKRQAGAKDSGNLLPGHGGILDRIDSLLAAIPILTLGLFVIGRF</sequence>
<feature type="transmembrane region" description="Helical" evidence="19">
    <location>
        <begin position="31"/>
        <end position="50"/>
    </location>
</feature>
<keyword evidence="8" id="KW-1003">Cell membrane</keyword>
<evidence type="ECO:0000256" key="2">
    <source>
        <dbReference type="ARBA" id="ARBA00004651"/>
    </source>
</evidence>
<evidence type="ECO:0000313" key="20">
    <source>
        <dbReference type="EMBL" id="SKA81915.1"/>
    </source>
</evidence>
<evidence type="ECO:0000256" key="3">
    <source>
        <dbReference type="ARBA" id="ARBA00005119"/>
    </source>
</evidence>
<comment type="similarity">
    <text evidence="5 18">Belongs to the CDS family.</text>
</comment>
<keyword evidence="13 19" id="KW-1133">Transmembrane helix</keyword>
<evidence type="ECO:0000256" key="14">
    <source>
        <dbReference type="ARBA" id="ARBA00023098"/>
    </source>
</evidence>
<dbReference type="GO" id="GO:0016024">
    <property type="term" value="P:CDP-diacylglycerol biosynthetic process"/>
    <property type="evidence" value="ECO:0007669"/>
    <property type="project" value="UniProtKB-UniPathway"/>
</dbReference>
<proteinExistence type="inferred from homology"/>
<feature type="transmembrane region" description="Helical" evidence="19">
    <location>
        <begin position="133"/>
        <end position="155"/>
    </location>
</feature>
<keyword evidence="11 18" id="KW-0812">Transmembrane</keyword>
<dbReference type="PROSITE" id="PS01315">
    <property type="entry name" value="CDS"/>
    <property type="match status" value="1"/>
</dbReference>
<dbReference type="EMBL" id="FUYB01000010">
    <property type="protein sequence ID" value="SKA81915.1"/>
    <property type="molecule type" value="Genomic_DNA"/>
</dbReference>
<dbReference type="OrthoDB" id="9799199at2"/>
<evidence type="ECO:0000256" key="13">
    <source>
        <dbReference type="ARBA" id="ARBA00022989"/>
    </source>
</evidence>
<evidence type="ECO:0000256" key="10">
    <source>
        <dbReference type="ARBA" id="ARBA00022679"/>
    </source>
</evidence>
<keyword evidence="21" id="KW-1185">Reference proteome</keyword>
<dbReference type="InterPro" id="IPR000374">
    <property type="entry name" value="PC_trans"/>
</dbReference>
<organism evidence="20 21">
    <name type="scientific">Thiothrix eikelboomii</name>
    <dbReference type="NCBI Taxonomy" id="92487"/>
    <lineage>
        <taxon>Bacteria</taxon>
        <taxon>Pseudomonadati</taxon>
        <taxon>Pseudomonadota</taxon>
        <taxon>Gammaproteobacteria</taxon>
        <taxon>Thiotrichales</taxon>
        <taxon>Thiotrichaceae</taxon>
        <taxon>Thiothrix</taxon>
    </lineage>
</organism>
<keyword evidence="12 18" id="KW-0548">Nucleotidyltransferase</keyword>
<feature type="transmembrane region" description="Helical" evidence="19">
    <location>
        <begin position="110"/>
        <end position="127"/>
    </location>
</feature>
<evidence type="ECO:0000256" key="15">
    <source>
        <dbReference type="ARBA" id="ARBA00023136"/>
    </source>
</evidence>
<dbReference type="AlphaFoldDB" id="A0A1T4WYJ0"/>
<evidence type="ECO:0000256" key="16">
    <source>
        <dbReference type="ARBA" id="ARBA00023209"/>
    </source>
</evidence>
<keyword evidence="17" id="KW-1208">Phospholipid metabolism</keyword>
<name>A0A1T4WYJ0_9GAMM</name>
<evidence type="ECO:0000256" key="5">
    <source>
        <dbReference type="ARBA" id="ARBA00010185"/>
    </source>
</evidence>
<evidence type="ECO:0000256" key="4">
    <source>
        <dbReference type="ARBA" id="ARBA00005189"/>
    </source>
</evidence>
<keyword evidence="10 18" id="KW-0808">Transferase</keyword>
<dbReference type="STRING" id="92487.SAMN02745130_02212"/>
<dbReference type="PANTHER" id="PTHR46382">
    <property type="entry name" value="PHOSPHATIDATE CYTIDYLYLTRANSFERASE"/>
    <property type="match status" value="1"/>
</dbReference>
<evidence type="ECO:0000256" key="11">
    <source>
        <dbReference type="ARBA" id="ARBA00022692"/>
    </source>
</evidence>
<dbReference type="Proteomes" id="UP000190460">
    <property type="component" value="Unassembled WGS sequence"/>
</dbReference>
<dbReference type="EC" id="2.7.7.41" evidence="6 18"/>
<evidence type="ECO:0000256" key="9">
    <source>
        <dbReference type="ARBA" id="ARBA00022516"/>
    </source>
</evidence>
<comment type="catalytic activity">
    <reaction evidence="1 18">
        <text>a 1,2-diacyl-sn-glycero-3-phosphate + CTP + H(+) = a CDP-1,2-diacyl-sn-glycerol + diphosphate</text>
        <dbReference type="Rhea" id="RHEA:16229"/>
        <dbReference type="ChEBI" id="CHEBI:15378"/>
        <dbReference type="ChEBI" id="CHEBI:33019"/>
        <dbReference type="ChEBI" id="CHEBI:37563"/>
        <dbReference type="ChEBI" id="CHEBI:58332"/>
        <dbReference type="ChEBI" id="CHEBI:58608"/>
        <dbReference type="EC" id="2.7.7.41"/>
    </reaction>
</comment>
<accession>A0A1T4WYJ0</accession>
<protein>
    <recommendedName>
        <fullName evidence="7 18">Phosphatidate cytidylyltransferase</fullName>
        <ecNumber evidence="6 18">2.7.7.41</ecNumber>
    </recommendedName>
</protein>
<dbReference type="GO" id="GO:0004605">
    <property type="term" value="F:phosphatidate cytidylyltransferase activity"/>
    <property type="evidence" value="ECO:0007669"/>
    <property type="project" value="UniProtKB-EC"/>
</dbReference>
<evidence type="ECO:0000256" key="6">
    <source>
        <dbReference type="ARBA" id="ARBA00012487"/>
    </source>
</evidence>
<feature type="transmembrane region" description="Helical" evidence="19">
    <location>
        <begin position="57"/>
        <end position="72"/>
    </location>
</feature>
<dbReference type="UniPathway" id="UPA00557">
    <property type="reaction ID" value="UER00614"/>
</dbReference>
<dbReference type="RefSeq" id="WP_078922699.1">
    <property type="nucleotide sequence ID" value="NZ_FUYB01000010.1"/>
</dbReference>
<feature type="transmembrane region" description="Helical" evidence="19">
    <location>
        <begin position="78"/>
        <end position="98"/>
    </location>
</feature>
<keyword evidence="9" id="KW-0444">Lipid biosynthesis</keyword>
<comment type="pathway">
    <text evidence="4">Lipid metabolism.</text>
</comment>
<feature type="transmembrane region" description="Helical" evidence="19">
    <location>
        <begin position="200"/>
        <end position="222"/>
    </location>
</feature>
<evidence type="ECO:0000256" key="12">
    <source>
        <dbReference type="ARBA" id="ARBA00022695"/>
    </source>
</evidence>
<evidence type="ECO:0000256" key="7">
    <source>
        <dbReference type="ARBA" id="ARBA00019373"/>
    </source>
</evidence>
<evidence type="ECO:0000256" key="1">
    <source>
        <dbReference type="ARBA" id="ARBA00001698"/>
    </source>
</evidence>
<dbReference type="PANTHER" id="PTHR46382:SF1">
    <property type="entry name" value="PHOSPHATIDATE CYTIDYLYLTRANSFERASE"/>
    <property type="match status" value="1"/>
</dbReference>
<keyword evidence="15 19" id="KW-0472">Membrane</keyword>
<evidence type="ECO:0000256" key="8">
    <source>
        <dbReference type="ARBA" id="ARBA00022475"/>
    </source>
</evidence>
<evidence type="ECO:0000256" key="17">
    <source>
        <dbReference type="ARBA" id="ARBA00023264"/>
    </source>
</evidence>
<evidence type="ECO:0000313" key="21">
    <source>
        <dbReference type="Proteomes" id="UP000190460"/>
    </source>
</evidence>
<comment type="subcellular location">
    <subcellularLocation>
        <location evidence="2">Cell membrane</location>
        <topology evidence="2">Multi-pass membrane protein</topology>
    </subcellularLocation>
</comment>
<reference evidence="20 21" key="1">
    <citation type="submission" date="2017-02" db="EMBL/GenBank/DDBJ databases">
        <authorList>
            <person name="Peterson S.W."/>
        </authorList>
    </citation>
    <scope>NUCLEOTIDE SEQUENCE [LARGE SCALE GENOMIC DNA]</scope>
    <source>
        <strain evidence="20 21">ATCC 49788</strain>
    </source>
</reference>
<feature type="transmembrane region" description="Helical" evidence="19">
    <location>
        <begin position="7"/>
        <end position="25"/>
    </location>
</feature>
<gene>
    <name evidence="20" type="ORF">SAMN02745130_02212</name>
</gene>
<evidence type="ECO:0000256" key="19">
    <source>
        <dbReference type="SAM" id="Phobius"/>
    </source>
</evidence>
<keyword evidence="14" id="KW-0443">Lipid metabolism</keyword>
<evidence type="ECO:0000256" key="18">
    <source>
        <dbReference type="RuleBase" id="RU003938"/>
    </source>
</evidence>
<keyword evidence="16" id="KW-0594">Phospholipid biosynthesis</keyword>
<feature type="transmembrane region" description="Helical" evidence="19">
    <location>
        <begin position="176"/>
        <end position="194"/>
    </location>
</feature>